<dbReference type="InterPro" id="IPR050908">
    <property type="entry name" value="SmbC-like"/>
</dbReference>
<dbReference type="InterPro" id="IPR029442">
    <property type="entry name" value="GyrI-like"/>
</dbReference>
<dbReference type="PANTHER" id="PTHR40055">
    <property type="entry name" value="TRANSCRIPTIONAL REGULATOR YGIV-RELATED"/>
    <property type="match status" value="1"/>
</dbReference>
<keyword evidence="1" id="KW-0805">Transcription regulation</keyword>
<comment type="caution">
    <text evidence="5">The sequence shown here is derived from an EMBL/GenBank/DDBJ whole genome shotgun (WGS) entry which is preliminary data.</text>
</comment>
<feature type="domain" description="HTH araC/xylS-type" evidence="4">
    <location>
        <begin position="30"/>
        <end position="128"/>
    </location>
</feature>
<dbReference type="Gene3D" id="1.10.10.60">
    <property type="entry name" value="Homeodomain-like"/>
    <property type="match status" value="2"/>
</dbReference>
<dbReference type="Proteomes" id="UP001629214">
    <property type="component" value="Unassembled WGS sequence"/>
</dbReference>
<proteinExistence type="predicted"/>
<evidence type="ECO:0000313" key="5">
    <source>
        <dbReference type="EMBL" id="MFL9879844.1"/>
    </source>
</evidence>
<evidence type="ECO:0000256" key="3">
    <source>
        <dbReference type="ARBA" id="ARBA00023163"/>
    </source>
</evidence>
<dbReference type="PROSITE" id="PS01124">
    <property type="entry name" value="HTH_ARAC_FAMILY_2"/>
    <property type="match status" value="1"/>
</dbReference>
<accession>A0ABW8Z9N9</accession>
<sequence length="309" mass="35573">MNDDAGDNLTGEKPGREDSRLYSRFYSRFRRVLDHIDNHLDGDLSVERLSGVAAFSKYHFHRQFSGLFGVNVYRYVQLRRMRRASYQLAFRNDQIIDIALANGYETPESFSRAFKKESGQSPSSFREQPQWDPWYAIYQSLKELRILTMQNTYSIEDVKIVDFNDTRVAAFEHRGDPRGIGDSVRRFIDWRKQHHLPPSVSATFNILYDNPAEVAPQDFRLDICAATAQAIEANAAGIVEKTIPAGRCAVLRVIGPEEMLEQAAHYLYLEWLPPSGEELRDFPLFAQRIRFFPDVPEGEAVLDLFLPIC</sequence>
<evidence type="ECO:0000256" key="1">
    <source>
        <dbReference type="ARBA" id="ARBA00023015"/>
    </source>
</evidence>
<dbReference type="RefSeq" id="WP_408168937.1">
    <property type="nucleotide sequence ID" value="NZ_JAQQFR010000010.1"/>
</dbReference>
<dbReference type="PANTHER" id="PTHR40055:SF1">
    <property type="entry name" value="TRANSCRIPTIONAL REGULATOR YGIV-RELATED"/>
    <property type="match status" value="1"/>
</dbReference>
<gene>
    <name evidence="5" type="ORF">PQR63_15700</name>
</gene>
<dbReference type="EMBL" id="JAQQFR010000010">
    <property type="protein sequence ID" value="MFL9879844.1"/>
    <property type="molecule type" value="Genomic_DNA"/>
</dbReference>
<dbReference type="Pfam" id="PF06445">
    <property type="entry name" value="GyrI-like"/>
    <property type="match status" value="1"/>
</dbReference>
<reference evidence="5 6" key="1">
    <citation type="journal article" date="2024" name="Chem. Sci.">
        <title>Discovery of megapolipeptins by genome mining of a Burkholderiales bacteria collection.</title>
        <authorList>
            <person name="Paulo B.S."/>
            <person name="Recchia M.J.J."/>
            <person name="Lee S."/>
            <person name="Fergusson C.H."/>
            <person name="Romanowski S.B."/>
            <person name="Hernandez A."/>
            <person name="Krull N."/>
            <person name="Liu D.Y."/>
            <person name="Cavanagh H."/>
            <person name="Bos A."/>
            <person name="Gray C.A."/>
            <person name="Murphy B.T."/>
            <person name="Linington R.G."/>
            <person name="Eustaquio A.S."/>
        </authorList>
    </citation>
    <scope>NUCLEOTIDE SEQUENCE [LARGE SCALE GENOMIC DNA]</scope>
    <source>
        <strain evidence="5 6">RL21-008-BIB-B</strain>
    </source>
</reference>
<keyword evidence="2" id="KW-0238">DNA-binding</keyword>
<dbReference type="InterPro" id="IPR011256">
    <property type="entry name" value="Reg_factor_effector_dom_sf"/>
</dbReference>
<dbReference type="PRINTS" id="PR00032">
    <property type="entry name" value="HTHARAC"/>
</dbReference>
<protein>
    <submittedName>
        <fullName evidence="5">AraC family transcriptional regulator</fullName>
    </submittedName>
</protein>
<dbReference type="InterPro" id="IPR018062">
    <property type="entry name" value="HTH_AraC-typ_CS"/>
</dbReference>
<organism evidence="5 6">
    <name type="scientific">Herbaspirillum rhizosphaerae</name>
    <dbReference type="NCBI Taxonomy" id="346179"/>
    <lineage>
        <taxon>Bacteria</taxon>
        <taxon>Pseudomonadati</taxon>
        <taxon>Pseudomonadota</taxon>
        <taxon>Betaproteobacteria</taxon>
        <taxon>Burkholderiales</taxon>
        <taxon>Oxalobacteraceae</taxon>
        <taxon>Herbaspirillum</taxon>
    </lineage>
</organism>
<dbReference type="PROSITE" id="PS00041">
    <property type="entry name" value="HTH_ARAC_FAMILY_1"/>
    <property type="match status" value="1"/>
</dbReference>
<dbReference type="SUPFAM" id="SSF55136">
    <property type="entry name" value="Probable bacterial effector-binding domain"/>
    <property type="match status" value="1"/>
</dbReference>
<evidence type="ECO:0000313" key="6">
    <source>
        <dbReference type="Proteomes" id="UP001629214"/>
    </source>
</evidence>
<dbReference type="SUPFAM" id="SSF46689">
    <property type="entry name" value="Homeodomain-like"/>
    <property type="match status" value="2"/>
</dbReference>
<name>A0ABW8Z9N9_9BURK</name>
<dbReference type="InterPro" id="IPR018060">
    <property type="entry name" value="HTH_AraC"/>
</dbReference>
<keyword evidence="3" id="KW-0804">Transcription</keyword>
<evidence type="ECO:0000259" key="4">
    <source>
        <dbReference type="PROSITE" id="PS01124"/>
    </source>
</evidence>
<dbReference type="InterPro" id="IPR020449">
    <property type="entry name" value="Tscrpt_reg_AraC-type_HTH"/>
</dbReference>
<dbReference type="SMART" id="SM00871">
    <property type="entry name" value="AraC_E_bind"/>
    <property type="match status" value="1"/>
</dbReference>
<dbReference type="SMART" id="SM00342">
    <property type="entry name" value="HTH_ARAC"/>
    <property type="match status" value="1"/>
</dbReference>
<dbReference type="Pfam" id="PF12833">
    <property type="entry name" value="HTH_18"/>
    <property type="match status" value="1"/>
</dbReference>
<evidence type="ECO:0000256" key="2">
    <source>
        <dbReference type="ARBA" id="ARBA00023125"/>
    </source>
</evidence>
<dbReference type="Gene3D" id="3.20.80.10">
    <property type="entry name" value="Regulatory factor, effector binding domain"/>
    <property type="match status" value="1"/>
</dbReference>
<dbReference type="InterPro" id="IPR010499">
    <property type="entry name" value="AraC_E-bd"/>
</dbReference>
<dbReference type="InterPro" id="IPR009057">
    <property type="entry name" value="Homeodomain-like_sf"/>
</dbReference>
<keyword evidence="6" id="KW-1185">Reference proteome</keyword>